<accession>A0A316E0M5</accession>
<reference evidence="1 4" key="2">
    <citation type="submission" date="2020-07" db="EMBL/GenBank/DDBJ databases">
        <title>The draft genome sequence of Maribacter polysiphoniae KCTC 22021.</title>
        <authorList>
            <person name="Mu L."/>
        </authorList>
    </citation>
    <scope>NUCLEOTIDE SEQUENCE [LARGE SCALE GENOMIC DNA]</scope>
    <source>
        <strain evidence="1 4">KCTC 22021</strain>
    </source>
</reference>
<gene>
    <name evidence="1" type="ORF">HZY62_09645</name>
    <name evidence="2" type="ORF">LX92_01600</name>
</gene>
<dbReference type="EMBL" id="QGGQ01000003">
    <property type="protein sequence ID" value="PWK24014.1"/>
    <property type="molecule type" value="Genomic_DNA"/>
</dbReference>
<comment type="caution">
    <text evidence="2">The sequence shown here is derived from an EMBL/GenBank/DDBJ whole genome shotgun (WGS) entry which is preliminary data.</text>
</comment>
<evidence type="ECO:0000313" key="2">
    <source>
        <dbReference type="EMBL" id="PWK24014.1"/>
    </source>
</evidence>
<reference evidence="2 3" key="1">
    <citation type="submission" date="2018-05" db="EMBL/GenBank/DDBJ databases">
        <title>Genomic Encyclopedia of Archaeal and Bacterial Type Strains, Phase II (KMG-II): from individual species to whole genera.</title>
        <authorList>
            <person name="Goeker M."/>
        </authorList>
    </citation>
    <scope>NUCLEOTIDE SEQUENCE [LARGE SCALE GENOMIC DNA]</scope>
    <source>
        <strain evidence="2 3">DSM 23514</strain>
    </source>
</reference>
<name>A0A316E0M5_9FLAO</name>
<dbReference type="Proteomes" id="UP000245667">
    <property type="component" value="Unassembled WGS sequence"/>
</dbReference>
<dbReference type="EMBL" id="JACWLN010000003">
    <property type="protein sequence ID" value="MBD1260848.1"/>
    <property type="molecule type" value="Genomic_DNA"/>
</dbReference>
<dbReference type="AlphaFoldDB" id="A0A316E0M5"/>
<evidence type="ECO:0000313" key="4">
    <source>
        <dbReference type="Proteomes" id="UP000651837"/>
    </source>
</evidence>
<proteinExistence type="predicted"/>
<sequence>MNNWRIANGKQLTAKLEVISLKLKVFVNVNSEQWAVNSEQWAVNSGQ</sequence>
<dbReference type="RefSeq" id="WP_170117811.1">
    <property type="nucleotide sequence ID" value="NZ_JACWLN010000003.1"/>
</dbReference>
<protein>
    <submittedName>
        <fullName evidence="2">Uncharacterized protein</fullName>
    </submittedName>
</protein>
<evidence type="ECO:0000313" key="3">
    <source>
        <dbReference type="Proteomes" id="UP000245667"/>
    </source>
</evidence>
<evidence type="ECO:0000313" key="1">
    <source>
        <dbReference type="EMBL" id="MBD1260848.1"/>
    </source>
</evidence>
<dbReference type="Proteomes" id="UP000651837">
    <property type="component" value="Unassembled WGS sequence"/>
</dbReference>
<keyword evidence="4" id="KW-1185">Reference proteome</keyword>
<organism evidence="2 3">
    <name type="scientific">Maribacter polysiphoniae</name>
    <dbReference type="NCBI Taxonomy" id="429344"/>
    <lineage>
        <taxon>Bacteria</taxon>
        <taxon>Pseudomonadati</taxon>
        <taxon>Bacteroidota</taxon>
        <taxon>Flavobacteriia</taxon>
        <taxon>Flavobacteriales</taxon>
        <taxon>Flavobacteriaceae</taxon>
        <taxon>Maribacter</taxon>
    </lineage>
</organism>